<proteinExistence type="predicted"/>
<sequence length="301" mass="32833">MYFIRLIFLLSVVNIAFASPWFTGPLLAPAGKTIPLGHVNIEPYGFFTGYPKGYRNVEGVPIISVGIASFLDLQTSIPYDYSWVNGVHGNGIGDYSLALGMQVLRQQENSWLPDLRFVVQEVFPTGRYENLDPKKLGTDQTGLGAFQTLFGFNFQKLMQLKNEHYLRTRLSLVGVKFSDVTVHGPNVFGGGSKTQGRVKLKNAYSVDVAIEYTLTQNWVPVFEALYAHSPESQFEGNPGFTPGGTATAGVGGGSNEQVSLAPALEYNFTSNLGVIGGVWFSVTGPNSSKFVSAVFAINYFI</sequence>
<dbReference type="Proteomes" id="UP000054621">
    <property type="component" value="Unassembled WGS sequence"/>
</dbReference>
<organism evidence="1 2">
    <name type="scientific">Legionella sainthelensi</name>
    <dbReference type="NCBI Taxonomy" id="28087"/>
    <lineage>
        <taxon>Bacteria</taxon>
        <taxon>Pseudomonadati</taxon>
        <taxon>Pseudomonadota</taxon>
        <taxon>Gammaproteobacteria</taxon>
        <taxon>Legionellales</taxon>
        <taxon>Legionellaceae</taxon>
        <taxon>Legionella</taxon>
    </lineage>
</organism>
<dbReference type="EMBL" id="LNYV01000029">
    <property type="protein sequence ID" value="KTD56944.1"/>
    <property type="molecule type" value="Genomic_DNA"/>
</dbReference>
<dbReference type="RefSeq" id="WP_027271902.1">
    <property type="nucleotide sequence ID" value="NZ_CAAAJE010000027.1"/>
</dbReference>
<evidence type="ECO:0000313" key="2">
    <source>
        <dbReference type="Proteomes" id="UP000054621"/>
    </source>
</evidence>
<protein>
    <submittedName>
        <fullName evidence="1">Fe-S protein</fullName>
    </submittedName>
</protein>
<dbReference type="OrthoDB" id="7240756at2"/>
<gene>
    <name evidence="1" type="ORF">Lsai_1921</name>
</gene>
<dbReference type="eggNOG" id="COG4313">
    <property type="taxonomic scope" value="Bacteria"/>
</dbReference>
<dbReference type="PATRIC" id="fig|28087.4.peg.2060"/>
<name>A0A0W0YJ80_9GAMM</name>
<dbReference type="STRING" id="28087.Lsai_1921"/>
<reference evidence="1 2" key="1">
    <citation type="submission" date="2015-11" db="EMBL/GenBank/DDBJ databases">
        <title>Genomic analysis of 38 Legionella species identifies large and diverse effector repertoires.</title>
        <authorList>
            <person name="Burstein D."/>
            <person name="Amaro F."/>
            <person name="Zusman T."/>
            <person name="Lifshitz Z."/>
            <person name="Cohen O."/>
            <person name="Gilbert J.A."/>
            <person name="Pupko T."/>
            <person name="Shuman H.A."/>
            <person name="Segal G."/>
        </authorList>
    </citation>
    <scope>NUCLEOTIDE SEQUENCE [LARGE SCALE GENOMIC DNA]</scope>
    <source>
        <strain evidence="1 2">Mt.St.Helens-4</strain>
    </source>
</reference>
<dbReference type="AlphaFoldDB" id="A0A0W0YJ80"/>
<evidence type="ECO:0000313" key="1">
    <source>
        <dbReference type="EMBL" id="KTD56944.1"/>
    </source>
</evidence>
<comment type="caution">
    <text evidence="1">The sequence shown here is derived from an EMBL/GenBank/DDBJ whole genome shotgun (WGS) entry which is preliminary data.</text>
</comment>
<accession>A0A0W0YJ80</accession>